<dbReference type="InterPro" id="IPR003593">
    <property type="entry name" value="AAA+_ATPase"/>
</dbReference>
<evidence type="ECO:0000313" key="9">
    <source>
        <dbReference type="Proteomes" id="UP001595897"/>
    </source>
</evidence>
<evidence type="ECO:0000256" key="2">
    <source>
        <dbReference type="ARBA" id="ARBA00022505"/>
    </source>
</evidence>
<dbReference type="GO" id="GO:0005524">
    <property type="term" value="F:ATP binding"/>
    <property type="evidence" value="ECO:0007669"/>
    <property type="project" value="UniProtKB-KW"/>
</dbReference>
<keyword evidence="1" id="KW-0813">Transport</keyword>
<dbReference type="InterPro" id="IPR027417">
    <property type="entry name" value="P-loop_NTPase"/>
</dbReference>
<evidence type="ECO:0000313" key="8">
    <source>
        <dbReference type="EMBL" id="MFC4701224.1"/>
    </source>
</evidence>
<protein>
    <submittedName>
        <fullName evidence="8">ATP-binding cassette domain-containing protein</fullName>
    </submittedName>
</protein>
<evidence type="ECO:0000256" key="3">
    <source>
        <dbReference type="ARBA" id="ARBA00022741"/>
    </source>
</evidence>
<comment type="caution">
    <text evidence="8">The sequence shown here is derived from an EMBL/GenBank/DDBJ whole genome shotgun (WGS) entry which is preliminary data.</text>
</comment>
<evidence type="ECO:0000256" key="5">
    <source>
        <dbReference type="PROSITE-ProRule" id="PRU01213"/>
    </source>
</evidence>
<dbReference type="InterPro" id="IPR005116">
    <property type="entry name" value="Transp-assoc_OB_typ1"/>
</dbReference>
<dbReference type="SMART" id="SM00382">
    <property type="entry name" value="AAA"/>
    <property type="match status" value="1"/>
</dbReference>
<evidence type="ECO:0000256" key="4">
    <source>
        <dbReference type="ARBA" id="ARBA00022840"/>
    </source>
</evidence>
<dbReference type="Pfam" id="PF03459">
    <property type="entry name" value="TOBE"/>
    <property type="match status" value="1"/>
</dbReference>
<reference evidence="9" key="1">
    <citation type="journal article" date="2019" name="Int. J. Syst. Evol. Microbiol.">
        <title>The Global Catalogue of Microorganisms (GCM) 10K type strain sequencing project: providing services to taxonomists for standard genome sequencing and annotation.</title>
        <authorList>
            <consortium name="The Broad Institute Genomics Platform"/>
            <consortium name="The Broad Institute Genome Sequencing Center for Infectious Disease"/>
            <person name="Wu L."/>
            <person name="Ma J."/>
        </authorList>
    </citation>
    <scope>NUCLEOTIDE SEQUENCE [LARGE SCALE GENOMIC DNA]</scope>
    <source>
        <strain evidence="9">KACC 12507</strain>
    </source>
</reference>
<dbReference type="PROSITE" id="PS51866">
    <property type="entry name" value="MOP"/>
    <property type="match status" value="1"/>
</dbReference>
<dbReference type="RefSeq" id="WP_382409458.1">
    <property type="nucleotide sequence ID" value="NZ_JBHSGU010000005.1"/>
</dbReference>
<keyword evidence="3" id="KW-0547">Nucleotide-binding</keyword>
<dbReference type="Pfam" id="PF00005">
    <property type="entry name" value="ABC_tran"/>
    <property type="match status" value="1"/>
</dbReference>
<organism evidence="8 9">
    <name type="scientific">Glaciecola siphonariae</name>
    <dbReference type="NCBI Taxonomy" id="521012"/>
    <lineage>
        <taxon>Bacteria</taxon>
        <taxon>Pseudomonadati</taxon>
        <taxon>Pseudomonadota</taxon>
        <taxon>Gammaproteobacteria</taxon>
        <taxon>Alteromonadales</taxon>
        <taxon>Alteromonadaceae</taxon>
        <taxon>Glaciecola</taxon>
    </lineage>
</organism>
<dbReference type="InterPro" id="IPR050093">
    <property type="entry name" value="ABC_SmlMolc_Importer"/>
</dbReference>
<dbReference type="SUPFAM" id="SSF50331">
    <property type="entry name" value="MOP-like"/>
    <property type="match status" value="1"/>
</dbReference>
<dbReference type="InterPro" id="IPR008995">
    <property type="entry name" value="Mo/tungstate-bd_C_term_dom"/>
</dbReference>
<accession>A0ABV9LYC5</accession>
<feature type="domain" description="Mop" evidence="7">
    <location>
        <begin position="319"/>
        <end position="378"/>
    </location>
</feature>
<evidence type="ECO:0000256" key="1">
    <source>
        <dbReference type="ARBA" id="ARBA00022448"/>
    </source>
</evidence>
<dbReference type="Gene3D" id="2.40.50.100">
    <property type="match status" value="1"/>
</dbReference>
<keyword evidence="9" id="KW-1185">Reference proteome</keyword>
<sequence length="378" mass="41517">MNDNNTAYDASSALIFNISTPSLNLRAAPKISSKHRDLSLNLDLHAVVGILGDSGAGKTSLLKRMAGLSKAETQLRLSGISLDGLSTQQNPCVYLGSDAPLFEHLSLQANLDLVFAQSIWRAKTSAKLRQKYGFDDCEPITMDEVVKLCEVEHLLRSPCHILSGGEKQRGLLARALLSAKPILLLDEAFSAMDWALRHRIYKQLRQICQTGQRAIVMVSHSHRELALMSDTLVQIQDGEIVEHGSTSAALAQMQNGSVNGFSALELSFIAQDTRNHLSKFCLKGTNTPVYARFTEDAHITHRLLLEAQSIVIARQGDLRSSMLNCLPVTLRNIEQVDNRAVLTVDAQGQSIIAQISLKSLSDMQLAPQQALYAYFKAL</sequence>
<proteinExistence type="predicted"/>
<dbReference type="EMBL" id="JBHSGU010000005">
    <property type="protein sequence ID" value="MFC4701224.1"/>
    <property type="molecule type" value="Genomic_DNA"/>
</dbReference>
<keyword evidence="4 8" id="KW-0067">ATP-binding</keyword>
<feature type="domain" description="ABC transporter" evidence="6">
    <location>
        <begin position="18"/>
        <end position="262"/>
    </location>
</feature>
<evidence type="ECO:0000259" key="7">
    <source>
        <dbReference type="PROSITE" id="PS51866"/>
    </source>
</evidence>
<dbReference type="Gene3D" id="3.40.50.300">
    <property type="entry name" value="P-loop containing nucleotide triphosphate hydrolases"/>
    <property type="match status" value="1"/>
</dbReference>
<name>A0ABV9LYC5_9ALTE</name>
<keyword evidence="2 5" id="KW-0500">Molybdenum</keyword>
<dbReference type="PANTHER" id="PTHR42781:SF4">
    <property type="entry name" value="SPERMIDINE_PUTRESCINE IMPORT ATP-BINDING PROTEIN POTA"/>
    <property type="match status" value="1"/>
</dbReference>
<dbReference type="Proteomes" id="UP001595897">
    <property type="component" value="Unassembled WGS sequence"/>
</dbReference>
<dbReference type="InterPro" id="IPR004606">
    <property type="entry name" value="Mop_domain"/>
</dbReference>
<gene>
    <name evidence="8" type="ORF">ACFO4O_13710</name>
</gene>
<dbReference type="SUPFAM" id="SSF52540">
    <property type="entry name" value="P-loop containing nucleoside triphosphate hydrolases"/>
    <property type="match status" value="1"/>
</dbReference>
<evidence type="ECO:0000259" key="6">
    <source>
        <dbReference type="PROSITE" id="PS50893"/>
    </source>
</evidence>
<dbReference type="InterPro" id="IPR003439">
    <property type="entry name" value="ABC_transporter-like_ATP-bd"/>
</dbReference>
<dbReference type="PANTHER" id="PTHR42781">
    <property type="entry name" value="SPERMIDINE/PUTRESCINE IMPORT ATP-BINDING PROTEIN POTA"/>
    <property type="match status" value="1"/>
</dbReference>
<dbReference type="PROSITE" id="PS50893">
    <property type="entry name" value="ABC_TRANSPORTER_2"/>
    <property type="match status" value="1"/>
</dbReference>